<keyword evidence="5 10" id="KW-0812">Transmembrane</keyword>
<comment type="cofactor">
    <cofactor evidence="10">
        <name>FMN</name>
        <dbReference type="ChEBI" id="CHEBI:58210"/>
    </cofactor>
</comment>
<feature type="transmembrane region" description="Helical" evidence="10">
    <location>
        <begin position="235"/>
        <end position="256"/>
    </location>
</feature>
<feature type="transmembrane region" description="Helical" evidence="10">
    <location>
        <begin position="125"/>
        <end position="148"/>
    </location>
</feature>
<comment type="caution">
    <text evidence="11">The sequence shown here is derived from an EMBL/GenBank/DDBJ whole genome shotgun (WGS) entry which is preliminary data.</text>
</comment>
<evidence type="ECO:0000256" key="7">
    <source>
        <dbReference type="ARBA" id="ARBA00022982"/>
    </source>
</evidence>
<keyword evidence="4 10" id="KW-0288">FMN</keyword>
<organism evidence="11 12">
    <name type="scientific">Frisingicoccus caecimuris</name>
    <dbReference type="NCBI Taxonomy" id="1796636"/>
    <lineage>
        <taxon>Bacteria</taxon>
        <taxon>Bacillati</taxon>
        <taxon>Bacillota</taxon>
        <taxon>Clostridia</taxon>
        <taxon>Lachnospirales</taxon>
        <taxon>Lachnospiraceae</taxon>
        <taxon>Frisingicoccus</taxon>
    </lineage>
</organism>
<name>A0A4R2LA69_9FIRM</name>
<dbReference type="GO" id="GO:0022900">
    <property type="term" value="P:electron transport chain"/>
    <property type="evidence" value="ECO:0007669"/>
    <property type="project" value="UniProtKB-UniRule"/>
</dbReference>
<dbReference type="PANTHER" id="PTHR30578:SF0">
    <property type="entry name" value="ION-TRANSLOCATING OXIDOREDUCTASE COMPLEX SUBUNIT D"/>
    <property type="match status" value="1"/>
</dbReference>
<evidence type="ECO:0000256" key="1">
    <source>
        <dbReference type="ARBA" id="ARBA00022448"/>
    </source>
</evidence>
<dbReference type="EMBL" id="SLXA01000009">
    <property type="protein sequence ID" value="TCO84159.1"/>
    <property type="molecule type" value="Genomic_DNA"/>
</dbReference>
<gene>
    <name evidence="10" type="primary">rnfD</name>
    <name evidence="11" type="ORF">EV212_10951</name>
</gene>
<feature type="transmembrane region" description="Helical" evidence="10">
    <location>
        <begin position="21"/>
        <end position="39"/>
    </location>
</feature>
<feature type="transmembrane region" description="Helical" evidence="10">
    <location>
        <begin position="95"/>
        <end position="113"/>
    </location>
</feature>
<evidence type="ECO:0000313" key="12">
    <source>
        <dbReference type="Proteomes" id="UP000295711"/>
    </source>
</evidence>
<keyword evidence="8 10" id="KW-1133">Transmembrane helix</keyword>
<comment type="subunit">
    <text evidence="10">The complex is composed of six subunits: RnfA, RnfB, RnfC, RnfD, RnfE and RnfG.</text>
</comment>
<comment type="function">
    <text evidence="10">Part of a membrane-bound complex that couples electron transfer with translocation of ions across the membrane.</text>
</comment>
<evidence type="ECO:0000256" key="6">
    <source>
        <dbReference type="ARBA" id="ARBA00022967"/>
    </source>
</evidence>
<keyword evidence="3 10" id="KW-0285">Flavoprotein</keyword>
<evidence type="ECO:0000256" key="8">
    <source>
        <dbReference type="ARBA" id="ARBA00022989"/>
    </source>
</evidence>
<comment type="similarity">
    <text evidence="10">Belongs to the NqrB/RnfD family.</text>
</comment>
<sequence>MDGKLIVSSSPHISSTVKTKNIMLDVIIAMIPALIASVFYFGPRALALVCVTVAACVISEYISRKVMKREQTIGDLSAVVTGMLLAFNYPATLPFWIAAIGGVVAIVMVKQMFGGLGHNFANPAITARIILMTSFALRMTTWIAPFAWRGAVDATATATPLALISAGNTAELPTYMQMFLGDRAGCLGETCILALLIGGIYLVAKKVISPIIPVCYIATVFVFSAVLGQDPVMQILSGGLFLGAIFMATDYVTSPITNKGKVIYAIGCGIITVMIRQFGSLPEGVSFSILLMNILTPHIENLTTPKTFGVGKEASK</sequence>
<feature type="transmembrane region" description="Helical" evidence="10">
    <location>
        <begin position="45"/>
        <end position="63"/>
    </location>
</feature>
<dbReference type="OrthoDB" id="9776359at2"/>
<keyword evidence="6 10" id="KW-1278">Translocase</keyword>
<evidence type="ECO:0000256" key="4">
    <source>
        <dbReference type="ARBA" id="ARBA00022643"/>
    </source>
</evidence>
<feature type="transmembrane region" description="Helical" evidence="10">
    <location>
        <begin position="210"/>
        <end position="228"/>
    </location>
</feature>
<reference evidence="11 12" key="1">
    <citation type="submission" date="2019-03" db="EMBL/GenBank/DDBJ databases">
        <title>Genomic Encyclopedia of Type Strains, Phase IV (KMG-IV): sequencing the most valuable type-strain genomes for metagenomic binning, comparative biology and taxonomic classification.</title>
        <authorList>
            <person name="Goeker M."/>
        </authorList>
    </citation>
    <scope>NUCLEOTIDE SEQUENCE [LARGE SCALE GENOMIC DNA]</scope>
    <source>
        <strain evidence="11 12">DSM 28559</strain>
    </source>
</reference>
<keyword evidence="1 10" id="KW-0813">Transport</keyword>
<dbReference type="GO" id="GO:0005886">
    <property type="term" value="C:plasma membrane"/>
    <property type="evidence" value="ECO:0007669"/>
    <property type="project" value="UniProtKB-SubCell"/>
</dbReference>
<evidence type="ECO:0000256" key="3">
    <source>
        <dbReference type="ARBA" id="ARBA00022630"/>
    </source>
</evidence>
<dbReference type="GO" id="GO:0055085">
    <property type="term" value="P:transmembrane transport"/>
    <property type="evidence" value="ECO:0007669"/>
    <property type="project" value="InterPro"/>
</dbReference>
<dbReference type="AlphaFoldDB" id="A0A4R2LA69"/>
<dbReference type="NCBIfam" id="TIGR01946">
    <property type="entry name" value="rnfD"/>
    <property type="match status" value="1"/>
</dbReference>
<evidence type="ECO:0000313" key="11">
    <source>
        <dbReference type="EMBL" id="TCO84159.1"/>
    </source>
</evidence>
<dbReference type="Pfam" id="PF03116">
    <property type="entry name" value="NQR2_RnfD_RnfE"/>
    <property type="match status" value="1"/>
</dbReference>
<evidence type="ECO:0000256" key="10">
    <source>
        <dbReference type="HAMAP-Rule" id="MF_00462"/>
    </source>
</evidence>
<evidence type="ECO:0000256" key="2">
    <source>
        <dbReference type="ARBA" id="ARBA00022553"/>
    </source>
</evidence>
<keyword evidence="10" id="KW-1003">Cell membrane</keyword>
<dbReference type="RefSeq" id="WP_132092339.1">
    <property type="nucleotide sequence ID" value="NZ_JANKAQ010000010.1"/>
</dbReference>
<dbReference type="HAMAP" id="MF_00462">
    <property type="entry name" value="RsxD_RnfD"/>
    <property type="match status" value="1"/>
</dbReference>
<protein>
    <recommendedName>
        <fullName evidence="10">Ion-translocating oxidoreductase complex subunit D</fullName>
        <ecNumber evidence="10">7.-.-.-</ecNumber>
    </recommendedName>
    <alternativeName>
        <fullName evidence="10">Rnf electron transport complex subunit D</fullName>
    </alternativeName>
</protein>
<dbReference type="PANTHER" id="PTHR30578">
    <property type="entry name" value="ELECTRON TRANSPORT COMPLEX PROTEIN RNFD"/>
    <property type="match status" value="1"/>
</dbReference>
<dbReference type="InterPro" id="IPR004338">
    <property type="entry name" value="NqrB/RnfD"/>
</dbReference>
<feature type="modified residue" description="FMN phosphoryl threonine" evidence="10">
    <location>
        <position position="159"/>
    </location>
</feature>
<keyword evidence="12" id="KW-1185">Reference proteome</keyword>
<dbReference type="InterPro" id="IPR011303">
    <property type="entry name" value="RnfD_bac"/>
</dbReference>
<comment type="subcellular location">
    <subcellularLocation>
        <location evidence="10">Cell membrane</location>
        <topology evidence="10">Multi-pass membrane protein</topology>
    </subcellularLocation>
</comment>
<keyword evidence="2 10" id="KW-0597">Phosphoprotein</keyword>
<proteinExistence type="inferred from homology"/>
<keyword evidence="7 10" id="KW-0249">Electron transport</keyword>
<keyword evidence="9 10" id="KW-0472">Membrane</keyword>
<dbReference type="Proteomes" id="UP000295711">
    <property type="component" value="Unassembled WGS sequence"/>
</dbReference>
<evidence type="ECO:0000256" key="9">
    <source>
        <dbReference type="ARBA" id="ARBA00023136"/>
    </source>
</evidence>
<evidence type="ECO:0000256" key="5">
    <source>
        <dbReference type="ARBA" id="ARBA00022692"/>
    </source>
</evidence>
<feature type="transmembrane region" description="Helical" evidence="10">
    <location>
        <begin position="184"/>
        <end position="204"/>
    </location>
</feature>
<accession>A0A4R2LA69</accession>
<dbReference type="EC" id="7.-.-.-" evidence="10"/>